<dbReference type="InterPro" id="IPR044817">
    <property type="entry name" value="SBP-like"/>
</dbReference>
<sequence length="508" mass="55196">MFISGQESIENESFGELGYPGLIEKHLEYDSMRDSLSGGVDCGKIMHPFAATPTTFSLEDDSTSRFSSSVVDPNSRDCTLIDLKLGRFGDLRDAQNSRNPKETAIASSSESSTPLTPPKKARIGINPQTAYCQVYGCNKDLSSSKEYHKRHKVCETHTKTAKVIVSGIEQRFCQQCSRFHLLAEFDDGKRSCRKRLAGHNERRRKPQVGNHSRMTGRLLHSYNGFAGGQFCGNELTASSFICQDLLPGGLLHPAKYGTNDWCRGIKVKNGIDLSSPSAIPLTNVHLHSKSFFPPNKLDKIFQTFDDNVANTTTGSIFSCSANQCPQYLGDKSSMSNSLIPSTSLGNEDLTGFDAATTIHGFSGITESGCALSLLSFQSRTSSSHSSGIPAAHPLVVPNGITYPSADQVSAKQTSTSLSRSFSSPGLSSAEASHLVPIPLSDRSVSGSFGVTDGIYQGSHFSNAKDHLSCEDGATMDLFQLSSQLQRVEHQRQSMHVKQENAFGWPRIN</sequence>
<proteinExistence type="predicted"/>
<evidence type="ECO:0000256" key="1">
    <source>
        <dbReference type="ARBA" id="ARBA00004123"/>
    </source>
</evidence>
<evidence type="ECO:0000313" key="12">
    <source>
        <dbReference type="EMBL" id="MBW94271.1"/>
    </source>
</evidence>
<dbReference type="PANTHER" id="PTHR31251:SF194">
    <property type="entry name" value="SBP-TYPE DOMAIN-CONTAINING PROTEIN"/>
    <property type="match status" value="1"/>
</dbReference>
<keyword evidence="2" id="KW-0479">Metal-binding</keyword>
<keyword evidence="4" id="KW-0862">Zinc</keyword>
<keyword evidence="5" id="KW-0805">Transcription regulation</keyword>
<accession>A0A2P2JLB8</accession>
<dbReference type="EMBL" id="GGEC01013788">
    <property type="protein sequence ID" value="MBW94271.1"/>
    <property type="molecule type" value="Transcribed_RNA"/>
</dbReference>
<evidence type="ECO:0000256" key="4">
    <source>
        <dbReference type="ARBA" id="ARBA00022833"/>
    </source>
</evidence>
<dbReference type="Pfam" id="PF03110">
    <property type="entry name" value="SBP"/>
    <property type="match status" value="1"/>
</dbReference>
<dbReference type="GO" id="GO:0005634">
    <property type="term" value="C:nucleus"/>
    <property type="evidence" value="ECO:0007669"/>
    <property type="project" value="UniProtKB-SubCell"/>
</dbReference>
<evidence type="ECO:0000256" key="2">
    <source>
        <dbReference type="ARBA" id="ARBA00022723"/>
    </source>
</evidence>
<organism evidence="12">
    <name type="scientific">Rhizophora mucronata</name>
    <name type="common">Asiatic mangrove</name>
    <dbReference type="NCBI Taxonomy" id="61149"/>
    <lineage>
        <taxon>Eukaryota</taxon>
        <taxon>Viridiplantae</taxon>
        <taxon>Streptophyta</taxon>
        <taxon>Embryophyta</taxon>
        <taxon>Tracheophyta</taxon>
        <taxon>Spermatophyta</taxon>
        <taxon>Magnoliopsida</taxon>
        <taxon>eudicotyledons</taxon>
        <taxon>Gunneridae</taxon>
        <taxon>Pentapetalae</taxon>
        <taxon>rosids</taxon>
        <taxon>fabids</taxon>
        <taxon>Malpighiales</taxon>
        <taxon>Rhizophoraceae</taxon>
        <taxon>Rhizophora</taxon>
    </lineage>
</organism>
<comment type="subcellular location">
    <subcellularLocation>
        <location evidence="1">Nucleus</location>
    </subcellularLocation>
</comment>
<evidence type="ECO:0000256" key="6">
    <source>
        <dbReference type="ARBA" id="ARBA00023125"/>
    </source>
</evidence>
<name>A0A2P2JLB8_RHIMU</name>
<protein>
    <recommendedName>
        <fullName evidence="11">SBP-type domain-containing protein</fullName>
    </recommendedName>
</protein>
<dbReference type="Gene3D" id="4.10.1100.10">
    <property type="entry name" value="Transcription factor, SBP-box domain"/>
    <property type="match status" value="1"/>
</dbReference>
<evidence type="ECO:0000256" key="10">
    <source>
        <dbReference type="SAM" id="MobiDB-lite"/>
    </source>
</evidence>
<dbReference type="InterPro" id="IPR036893">
    <property type="entry name" value="SBP_sf"/>
</dbReference>
<dbReference type="GO" id="GO:0003677">
    <property type="term" value="F:DNA binding"/>
    <property type="evidence" value="ECO:0007669"/>
    <property type="project" value="UniProtKB-KW"/>
</dbReference>
<evidence type="ECO:0000256" key="5">
    <source>
        <dbReference type="ARBA" id="ARBA00023015"/>
    </source>
</evidence>
<feature type="region of interest" description="Disordered" evidence="10">
    <location>
        <begin position="92"/>
        <end position="122"/>
    </location>
</feature>
<keyword evidence="3 9" id="KW-0863">Zinc-finger</keyword>
<dbReference type="PROSITE" id="PS51141">
    <property type="entry name" value="ZF_SBP"/>
    <property type="match status" value="1"/>
</dbReference>
<dbReference type="SUPFAM" id="SSF103612">
    <property type="entry name" value="SBT domain"/>
    <property type="match status" value="1"/>
</dbReference>
<dbReference type="AlphaFoldDB" id="A0A2P2JLB8"/>
<reference evidence="12" key="1">
    <citation type="submission" date="2018-02" db="EMBL/GenBank/DDBJ databases">
        <title>Rhizophora mucronata_Transcriptome.</title>
        <authorList>
            <person name="Meera S.P."/>
            <person name="Sreeshan A."/>
            <person name="Augustine A."/>
        </authorList>
    </citation>
    <scope>NUCLEOTIDE SEQUENCE</scope>
    <source>
        <tissue evidence="12">Leaf</tissue>
    </source>
</reference>
<dbReference type="InterPro" id="IPR004333">
    <property type="entry name" value="SBP_dom"/>
</dbReference>
<keyword evidence="8" id="KW-0539">Nucleus</keyword>
<feature type="domain" description="SBP-type" evidence="11">
    <location>
        <begin position="129"/>
        <end position="206"/>
    </location>
</feature>
<dbReference type="GO" id="GO:0008270">
    <property type="term" value="F:zinc ion binding"/>
    <property type="evidence" value="ECO:0007669"/>
    <property type="project" value="UniProtKB-KW"/>
</dbReference>
<evidence type="ECO:0000256" key="8">
    <source>
        <dbReference type="ARBA" id="ARBA00023242"/>
    </source>
</evidence>
<keyword evidence="7" id="KW-0804">Transcription</keyword>
<evidence type="ECO:0000256" key="7">
    <source>
        <dbReference type="ARBA" id="ARBA00023163"/>
    </source>
</evidence>
<evidence type="ECO:0000256" key="3">
    <source>
        <dbReference type="ARBA" id="ARBA00022771"/>
    </source>
</evidence>
<keyword evidence="6" id="KW-0238">DNA-binding</keyword>
<dbReference type="FunFam" id="4.10.1100.10:FF:000001">
    <property type="entry name" value="Squamosa promoter-binding-like protein 14"/>
    <property type="match status" value="1"/>
</dbReference>
<feature type="compositionally biased region" description="Basic and acidic residues" evidence="10">
    <location>
        <begin position="92"/>
        <end position="101"/>
    </location>
</feature>
<evidence type="ECO:0000256" key="9">
    <source>
        <dbReference type="PROSITE-ProRule" id="PRU00470"/>
    </source>
</evidence>
<evidence type="ECO:0000259" key="11">
    <source>
        <dbReference type="PROSITE" id="PS51141"/>
    </source>
</evidence>
<dbReference type="PANTHER" id="PTHR31251">
    <property type="entry name" value="SQUAMOSA PROMOTER-BINDING-LIKE PROTEIN 4"/>
    <property type="match status" value="1"/>
</dbReference>